<sequence length="217" mass="24228">MDVGNKSTSPKEAGSVSSKTVMDPDKAKVSKTFDYQSMEAEKQACSTSCSTSTDTNKEDKWASLKTTQEFDYGQPKTVMDPDKAKVWASLSTSKTFDYRSMKAEKQACSPSCSTSTDTDKEDKWASLKTTQEFDYGQPKTVMDPDEANNVWASFSTSKTFDYRSMNAEKQACSPSCSTNTDTEEENKWASLKTSQEFDYGRPKPMDSGSKRWNCNLL</sequence>
<protein>
    <submittedName>
        <fullName evidence="2">Uncharacterized protein</fullName>
    </submittedName>
</protein>
<evidence type="ECO:0000256" key="1">
    <source>
        <dbReference type="SAM" id="MobiDB-lite"/>
    </source>
</evidence>
<dbReference type="EMBL" id="KJ767537">
    <property type="protein sequence ID" value="AIG88521.1"/>
    <property type="molecule type" value="Genomic_DNA"/>
</dbReference>
<feature type="region of interest" description="Disordered" evidence="1">
    <location>
        <begin position="170"/>
        <end position="217"/>
    </location>
</feature>
<feature type="region of interest" description="Disordered" evidence="1">
    <location>
        <begin position="1"/>
        <end position="24"/>
    </location>
</feature>
<accession>A0A075VSD0</accession>
<organism evidence="2">
    <name type="scientific">Diadegma fenestrale ichnovirus</name>
    <dbReference type="NCBI Taxonomy" id="1428464"/>
    <lineage>
        <taxon>Viruses</taxon>
        <taxon>Viruses incertae sedis</taxon>
        <taxon>Polydnaviriformidae</taxon>
        <taxon>Ichnoviriform</taxon>
    </lineage>
</organism>
<evidence type="ECO:0000313" key="2">
    <source>
        <dbReference type="EMBL" id="AIG88521.1"/>
    </source>
</evidence>
<proteinExistence type="predicted"/>
<reference evidence="2" key="1">
    <citation type="submission" date="2014-04" db="EMBL/GenBank/DDBJ databases">
        <title>Identification and Characterization of Diadegma fenestrale Ichnovirus (DfIV) and Plasticity of Its Genome Expression Patterns in Parasitized Hosts.</title>
        <authorList>
            <person name="Kim J.I."/>
            <person name="Kwon M."/>
            <person name="Kim Y."/>
            <person name="Lee S.H."/>
        </authorList>
    </citation>
    <scope>NUCLEOTIDE SEQUENCE</scope>
    <source>
        <strain evidence="2">HARC</strain>
    </source>
</reference>
<name>A0A075VSD0_9VIRU</name>
<feature type="compositionally biased region" description="Polar residues" evidence="1">
    <location>
        <begin position="1"/>
        <end position="20"/>
    </location>
</feature>